<keyword evidence="3" id="KW-1185">Reference proteome</keyword>
<proteinExistence type="predicted"/>
<evidence type="ECO:0000313" key="2">
    <source>
        <dbReference type="EMBL" id="RXK49506.1"/>
    </source>
</evidence>
<protein>
    <recommendedName>
        <fullName evidence="4">Lipoprotein</fullName>
    </recommendedName>
</protein>
<feature type="compositionally biased region" description="Polar residues" evidence="1">
    <location>
        <begin position="36"/>
        <end position="55"/>
    </location>
</feature>
<name>A0A498KX38_9EURY</name>
<dbReference type="EMBL" id="RDFA01000003">
    <property type="protein sequence ID" value="RXK49506.1"/>
    <property type="molecule type" value="Genomic_DNA"/>
</dbReference>
<feature type="region of interest" description="Disordered" evidence="1">
    <location>
        <begin position="27"/>
        <end position="67"/>
    </location>
</feature>
<dbReference type="AlphaFoldDB" id="A0A498KX38"/>
<evidence type="ECO:0000313" key="3">
    <source>
        <dbReference type="Proteomes" id="UP000289691"/>
    </source>
</evidence>
<dbReference type="Proteomes" id="UP000289691">
    <property type="component" value="Unassembled WGS sequence"/>
</dbReference>
<gene>
    <name evidence="2" type="ORF">EAF64_11410</name>
</gene>
<evidence type="ECO:0000256" key="1">
    <source>
        <dbReference type="SAM" id="MobiDB-lite"/>
    </source>
</evidence>
<accession>A0A498KX38</accession>
<sequence>MGTLRTRTVGGTVLLALLLVLSGCSGGAEREPAATPTPTGTLNATPTETGANVTSAGGGSANESGVEADERIGDDWDRYYVFNESEAYGYAVDLGNGTTAMSWAVTSTADDTPGLYEDVTANVTFGQYSSAATASQADVFAALISEGSVGEPFLYVRTPVVLAAGHNLSVGNSWTIQGSDVAVGDGFEVTWDEARAEITGTARVAGETCYTMDLRIPGNETGPTSCVKYDWPFALAVDTAEQDYRLADFQRP</sequence>
<reference evidence="2 3" key="1">
    <citation type="submission" date="2019-01" db="EMBL/GenBank/DDBJ databases">
        <title>Halorientalis sp. F13-25 a new haloarchaeum isolated from hypersaline water.</title>
        <authorList>
            <person name="Ana D.-V."/>
            <person name="Cristina S.-P."/>
            <person name="Antonio V."/>
        </authorList>
    </citation>
    <scope>NUCLEOTIDE SEQUENCE [LARGE SCALE GENOMIC DNA]</scope>
    <source>
        <strain evidence="2 3">F13-25</strain>
    </source>
</reference>
<dbReference type="OrthoDB" id="241736at2157"/>
<organism evidence="2 3">
    <name type="scientific">Halorientalis pallida</name>
    <dbReference type="NCBI Taxonomy" id="2479928"/>
    <lineage>
        <taxon>Archaea</taxon>
        <taxon>Methanobacteriati</taxon>
        <taxon>Methanobacteriota</taxon>
        <taxon>Stenosarchaea group</taxon>
        <taxon>Halobacteria</taxon>
        <taxon>Halobacteriales</taxon>
        <taxon>Haloarculaceae</taxon>
        <taxon>Halorientalis</taxon>
    </lineage>
</organism>
<evidence type="ECO:0008006" key="4">
    <source>
        <dbReference type="Google" id="ProtNLM"/>
    </source>
</evidence>
<comment type="caution">
    <text evidence="2">The sequence shown here is derived from an EMBL/GenBank/DDBJ whole genome shotgun (WGS) entry which is preliminary data.</text>
</comment>
<dbReference type="PROSITE" id="PS51257">
    <property type="entry name" value="PROKAR_LIPOPROTEIN"/>
    <property type="match status" value="1"/>
</dbReference>
<dbReference type="RefSeq" id="WP_129069102.1">
    <property type="nucleotide sequence ID" value="NZ_RDFA01000003.1"/>
</dbReference>